<protein>
    <submittedName>
        <fullName evidence="1">Uncharacterized protein</fullName>
    </submittedName>
</protein>
<dbReference type="Proteomes" id="UP001148838">
    <property type="component" value="Unassembled WGS sequence"/>
</dbReference>
<keyword evidence="2" id="KW-1185">Reference proteome</keyword>
<evidence type="ECO:0000313" key="1">
    <source>
        <dbReference type="EMBL" id="KAJ4441355.1"/>
    </source>
</evidence>
<organism evidence="1 2">
    <name type="scientific">Periplaneta americana</name>
    <name type="common">American cockroach</name>
    <name type="synonym">Blatta americana</name>
    <dbReference type="NCBI Taxonomy" id="6978"/>
    <lineage>
        <taxon>Eukaryota</taxon>
        <taxon>Metazoa</taxon>
        <taxon>Ecdysozoa</taxon>
        <taxon>Arthropoda</taxon>
        <taxon>Hexapoda</taxon>
        <taxon>Insecta</taxon>
        <taxon>Pterygota</taxon>
        <taxon>Neoptera</taxon>
        <taxon>Polyneoptera</taxon>
        <taxon>Dictyoptera</taxon>
        <taxon>Blattodea</taxon>
        <taxon>Blattoidea</taxon>
        <taxon>Blattidae</taxon>
        <taxon>Blattinae</taxon>
        <taxon>Periplaneta</taxon>
    </lineage>
</organism>
<proteinExistence type="predicted"/>
<accession>A0ABQ8T4D1</accession>
<gene>
    <name evidence="1" type="ORF">ANN_11210</name>
</gene>
<name>A0ABQ8T4D1_PERAM</name>
<evidence type="ECO:0000313" key="2">
    <source>
        <dbReference type="Proteomes" id="UP001148838"/>
    </source>
</evidence>
<reference evidence="1 2" key="1">
    <citation type="journal article" date="2022" name="Allergy">
        <title>Genome assembly and annotation of Periplaneta americana reveal a comprehensive cockroach allergen profile.</title>
        <authorList>
            <person name="Wang L."/>
            <person name="Xiong Q."/>
            <person name="Saelim N."/>
            <person name="Wang L."/>
            <person name="Nong W."/>
            <person name="Wan A.T."/>
            <person name="Shi M."/>
            <person name="Liu X."/>
            <person name="Cao Q."/>
            <person name="Hui J.H.L."/>
            <person name="Sookrung N."/>
            <person name="Leung T.F."/>
            <person name="Tungtrongchitr A."/>
            <person name="Tsui S.K.W."/>
        </authorList>
    </citation>
    <scope>NUCLEOTIDE SEQUENCE [LARGE SCALE GENOMIC DNA]</scope>
    <source>
        <strain evidence="1">PWHHKU_190912</strain>
    </source>
</reference>
<sequence>MAIEDYDDENIDLQAFKDRHIFSSPASGKTVLDILSVSGTDLWELKVAVNSYTILNKRVFQIQVGFPYGRPDFRNIDGCSIATIHKNIHYKIFIREKYLEEYTGKFQENISLAGIIDARVRYRAAARRLRNTGLRIGMYGFVPAEHLYRRIYG</sequence>
<dbReference type="EMBL" id="JAJSOF020000015">
    <property type="protein sequence ID" value="KAJ4441355.1"/>
    <property type="molecule type" value="Genomic_DNA"/>
</dbReference>
<comment type="caution">
    <text evidence="1">The sequence shown here is derived from an EMBL/GenBank/DDBJ whole genome shotgun (WGS) entry which is preliminary data.</text>
</comment>